<name>A0A0U3B1C3_9ALTE</name>
<gene>
    <name evidence="1" type="ORF">AT746_19340</name>
</gene>
<reference evidence="1 2" key="1">
    <citation type="submission" date="2015-12" db="EMBL/GenBank/DDBJ databases">
        <title>Complete genome of Lacimicrobium alkaliphilum KCTC 32984.</title>
        <authorList>
            <person name="Kim S.-G."/>
            <person name="Lee Y.-J."/>
        </authorList>
    </citation>
    <scope>NUCLEOTIDE SEQUENCE [LARGE SCALE GENOMIC DNA]</scope>
    <source>
        <strain evidence="1 2">YelD216</strain>
    </source>
</reference>
<evidence type="ECO:0000313" key="2">
    <source>
        <dbReference type="Proteomes" id="UP000068447"/>
    </source>
</evidence>
<dbReference type="EMBL" id="CP013650">
    <property type="protein sequence ID" value="ALT00208.1"/>
    <property type="molecule type" value="Genomic_DNA"/>
</dbReference>
<keyword evidence="2" id="KW-1185">Reference proteome</keyword>
<evidence type="ECO:0000313" key="1">
    <source>
        <dbReference type="EMBL" id="ALT00208.1"/>
    </source>
</evidence>
<dbReference type="KEGG" id="lal:AT746_19340"/>
<protein>
    <submittedName>
        <fullName evidence="1">Uncharacterized protein</fullName>
    </submittedName>
</protein>
<dbReference type="OrthoDB" id="6408708at2"/>
<accession>A0A0U3B1C3</accession>
<proteinExistence type="predicted"/>
<dbReference type="STRING" id="1526571.AT746_19340"/>
<sequence>MWKFLSLVFFSMLTKNALGSDLNNYYRYMSLAGDVTSFEETTFDGVKHILKISGDSAIPTKVDDIGDFSVLSIFFIPSKPSQKVTEWDMKDGVILKVEKKTIVNGASYFHFAIFDKKISENPILKYVYSKNRGVILYEEMMSGPQGNLYKTYVPVGAKGIGFKE</sequence>
<dbReference type="RefSeq" id="WP_062483741.1">
    <property type="nucleotide sequence ID" value="NZ_CP013650.1"/>
</dbReference>
<dbReference type="AlphaFoldDB" id="A0A0U3B1C3"/>
<dbReference type="Proteomes" id="UP000068447">
    <property type="component" value="Chromosome"/>
</dbReference>
<organism evidence="1 2">
    <name type="scientific">Lacimicrobium alkaliphilum</name>
    <dbReference type="NCBI Taxonomy" id="1526571"/>
    <lineage>
        <taxon>Bacteria</taxon>
        <taxon>Pseudomonadati</taxon>
        <taxon>Pseudomonadota</taxon>
        <taxon>Gammaproteobacteria</taxon>
        <taxon>Alteromonadales</taxon>
        <taxon>Alteromonadaceae</taxon>
        <taxon>Lacimicrobium</taxon>
    </lineage>
</organism>